<feature type="compositionally biased region" description="Polar residues" evidence="5">
    <location>
        <begin position="454"/>
        <end position="465"/>
    </location>
</feature>
<keyword evidence="8" id="KW-0808">Transferase</keyword>
<dbReference type="GO" id="GO:0005634">
    <property type="term" value="C:nucleus"/>
    <property type="evidence" value="ECO:0007669"/>
    <property type="project" value="TreeGrafter"/>
</dbReference>
<evidence type="ECO:0000259" key="6">
    <source>
        <dbReference type="PROSITE" id="PS50011"/>
    </source>
</evidence>
<feature type="domain" description="Protein kinase" evidence="6">
    <location>
        <begin position="1237"/>
        <end position="1593"/>
    </location>
</feature>
<dbReference type="InterPro" id="IPR015661">
    <property type="entry name" value="Bub1/Mad3"/>
</dbReference>
<evidence type="ECO:0000256" key="5">
    <source>
        <dbReference type="SAM" id="MobiDB-lite"/>
    </source>
</evidence>
<gene>
    <name evidence="8" type="primary">BUB1</name>
    <name evidence="8" type="ORF">H4219_002832</name>
</gene>
<keyword evidence="9" id="KW-1185">Reference proteome</keyword>
<evidence type="ECO:0000256" key="3">
    <source>
        <dbReference type="ARBA" id="ARBA00022838"/>
    </source>
</evidence>
<dbReference type="EC" id="2.7.11.1" evidence="8"/>
<evidence type="ECO:0000313" key="8">
    <source>
        <dbReference type="EMBL" id="KAJ1918052.1"/>
    </source>
</evidence>
<feature type="region of interest" description="Disordered" evidence="5">
    <location>
        <begin position="1476"/>
        <end position="1500"/>
    </location>
</feature>
<feature type="compositionally biased region" description="Acidic residues" evidence="5">
    <location>
        <begin position="673"/>
        <end position="688"/>
    </location>
</feature>
<feature type="region of interest" description="Disordered" evidence="5">
    <location>
        <begin position="1003"/>
        <end position="1086"/>
    </location>
</feature>
<evidence type="ECO:0000313" key="9">
    <source>
        <dbReference type="Proteomes" id="UP001150538"/>
    </source>
</evidence>
<feature type="region of interest" description="Disordered" evidence="5">
    <location>
        <begin position="954"/>
        <end position="989"/>
    </location>
</feature>
<evidence type="ECO:0000259" key="7">
    <source>
        <dbReference type="PROSITE" id="PS51489"/>
    </source>
</evidence>
<dbReference type="InterPro" id="IPR011009">
    <property type="entry name" value="Kinase-like_dom_sf"/>
</dbReference>
<dbReference type="Pfam" id="PF08311">
    <property type="entry name" value="Mad3_BUB1_I"/>
    <property type="match status" value="1"/>
</dbReference>
<dbReference type="GO" id="GO:0000776">
    <property type="term" value="C:kinetochore"/>
    <property type="evidence" value="ECO:0007669"/>
    <property type="project" value="UniProtKB-KW"/>
</dbReference>
<proteinExistence type="predicted"/>
<feature type="region of interest" description="Disordered" evidence="5">
    <location>
        <begin position="576"/>
        <end position="814"/>
    </location>
</feature>
<dbReference type="GO" id="GO:0032991">
    <property type="term" value="C:protein-containing complex"/>
    <property type="evidence" value="ECO:0007669"/>
    <property type="project" value="UniProtKB-ARBA"/>
</dbReference>
<sequence>MANHSGEYGISPPAQREPEDNIDEKIDDAVDITVIENQKENIQPLKQGRSAKTLSALYSSHPDALARGAGSVKIGRGALAPKSIAKSSESSEDGGVGPSNNNSNDEDATRGSTSIIEQGHLEFQREIAEIDPDCDDDPLDVYFRYARWAMEVHTQGGAQSELVQLLEKPLRQFRDQERYRNDTRYVKMWIWYTTVINQGQEEVFKYLLANKIGDALAVLYEEFSDLLESRGKYNQAHDTYSLGINRKAQPLDRLKRRHDAFEKRLAAYLAKKQSEGEDSDEDALINGPPREGSGPASSSRTMLGVKRSSRSAISAHPNTLHQPSTSRGLGGSRLGDVGARGRGRIGVVQRDSASSRAATNPKSNKGKIAVFADPDGTAGQSASQKQGSAWLDIGTSATRSKENVREATAWRGQTLKQAPGRPGASRPATQPVEKFEVFRDEAEEGNDADHEDSLSPSQKEQQHLSGQVLAAKDKDSVGATGFSSDKFLRSIEQPSEKEGAQSQKKKEQPSSSTRSAAPSKLTKPSAFSIDLEFLRAENIDHSKDIEFTMTHSVEEMRANLPKYKIETAALAMKFKKSMSLRDEPKNSGSAQDPSCQRPKSPKRADPSGYHEYSIPLGPNDDALDGDISTNPTGRKMTGDLPSPTINTRVAQAEMFDIWNEAAPSRPYKQGNPNDEDDDDETPDDDGLNEFERERAKSSTAPKPISNAAADDDDYQFTMGPVKPNLNPSNTPITSLGTPIEQQQHQLHQAPTVQPIHASSKPGRDENDPPTIMLKQHGDIVKPTPRNPRTTASAVSARSGRALAPLSAKKTPGKKAAKPGALFSVFCDDGLPEEDDEEHACLKTPAPLGKKSGERTELPWHSTPAFDGRMCDGSNTEFERGMSHGVSQIGIDPSNGQTMSTIHTLGLTGSGNTFGQLSGHGGIDETEGWTTNAAGTSKSNRNLDITEFNTPGISRHISTIDEGHNEEGYDDDDVGDGEKGYSEKSHDLEDDNALMFDEKLIQSSIQKGDHQCSANRSHSNDDDGIEHSVGNSVKPTRGSPPPFRVFNDNEDEDEDYPGSDTQTKDDDDNMEVAQPQGTDQNAVVPQPAEGTDQNVYYEQDVLQQETSQQPQQLIIIKAFWPLERAVTLIILDSSPEPVESFVGYRNCYETEFKPLLMELEKKLATVEAESKSSLKVGSPLNLFDDEDEDAEEDAEFQRLRKRLRARTVPFYLGVREESVIGKSANSEESEDLAPKRRFEVEKVLREGGFATLYLALDSQAGLNDGDDTTQNGLFDSGDDGNAAEDPTQCVLKVEAPPNVWEFFMMRTLAKRIDEAAAILGENPNMFANTQWLVFPRSIYEYTDFTVTVYPYCHQGSLLDLVNAYKKSVSSSGIRSLDSSHSGCVDELLAMIIISHTIKSVLEIHRLGYIHTDLKPENVMINITDKAMKDPSILLSSVKVYNGDGDELEQQCPSPIIRLIDFGRAVDWTVFEPEQELRYKEPNTSSSATSREEEDLADPVDNGEVPAWLPHADWVGVARIAHILLFGVRMKTKLSKNDEHSHHVTQQFAKGNKPRELVKTSSTTLRRYWQQEIWQRLFAICLSGFPEPKRIDPELGPVIEARQVWQEDIKQRIEPEIQNLLADMDRWIVAQYYKRGKDVDKGLPSLLRQLYLKVSAYCL</sequence>
<dbReference type="PROSITE" id="PS00108">
    <property type="entry name" value="PROTEIN_KINASE_ST"/>
    <property type="match status" value="1"/>
</dbReference>
<feature type="compositionally biased region" description="Basic and acidic residues" evidence="5">
    <location>
        <begin position="957"/>
        <end position="966"/>
    </location>
</feature>
<feature type="compositionally biased region" description="Polar residues" evidence="5">
    <location>
        <begin position="351"/>
        <end position="363"/>
    </location>
</feature>
<protein>
    <submittedName>
        <fullName evidence="8">Protein kinase</fullName>
        <ecNumber evidence="8">2.7.11.1</ecNumber>
    </submittedName>
</protein>
<dbReference type="OrthoDB" id="248495at2759"/>
<dbReference type="SUPFAM" id="SSF56112">
    <property type="entry name" value="Protein kinase-like (PK-like)"/>
    <property type="match status" value="1"/>
</dbReference>
<reference evidence="8" key="1">
    <citation type="submission" date="2022-07" db="EMBL/GenBank/DDBJ databases">
        <title>Phylogenomic reconstructions and comparative analyses of Kickxellomycotina fungi.</title>
        <authorList>
            <person name="Reynolds N.K."/>
            <person name="Stajich J.E."/>
            <person name="Barry K."/>
            <person name="Grigoriev I.V."/>
            <person name="Crous P."/>
            <person name="Smith M.E."/>
        </authorList>
    </citation>
    <scope>NUCLEOTIDE SEQUENCE</scope>
    <source>
        <strain evidence="8">NBRC 100468</strain>
    </source>
</reference>
<dbReference type="InterPro" id="IPR008271">
    <property type="entry name" value="Ser/Thr_kinase_AS"/>
</dbReference>
<dbReference type="PANTHER" id="PTHR14030">
    <property type="entry name" value="MITOTIC CHECKPOINT SERINE/THREONINE-PROTEIN KINASE BUB1"/>
    <property type="match status" value="1"/>
</dbReference>
<feature type="compositionally biased region" description="Polar residues" evidence="5">
    <location>
        <begin position="725"/>
        <end position="751"/>
    </location>
</feature>
<dbReference type="SMART" id="SM00777">
    <property type="entry name" value="Mad3_BUB1_I"/>
    <property type="match status" value="1"/>
</dbReference>
<evidence type="ECO:0000256" key="2">
    <source>
        <dbReference type="ARBA" id="ARBA00022454"/>
    </source>
</evidence>
<feature type="compositionally biased region" description="Basic and acidic residues" evidence="5">
    <location>
        <begin position="486"/>
        <end position="508"/>
    </location>
</feature>
<dbReference type="PROSITE" id="PS51489">
    <property type="entry name" value="BUB1_N"/>
    <property type="match status" value="1"/>
</dbReference>
<feature type="region of interest" description="Disordered" evidence="5">
    <location>
        <begin position="83"/>
        <end position="110"/>
    </location>
</feature>
<comment type="caution">
    <text evidence="8">The sequence shown here is derived from an EMBL/GenBank/DDBJ whole genome shotgun (WGS) entry which is preliminary data.</text>
</comment>
<feature type="compositionally biased region" description="Polar residues" evidence="5">
    <location>
        <begin position="310"/>
        <end position="325"/>
    </location>
</feature>
<evidence type="ECO:0000256" key="1">
    <source>
        <dbReference type="ARBA" id="ARBA00004629"/>
    </source>
</evidence>
<dbReference type="InterPro" id="IPR000719">
    <property type="entry name" value="Prot_kinase_dom"/>
</dbReference>
<accession>A0A9W8DNL6</accession>
<organism evidence="8 9">
    <name type="scientific">Mycoemilia scoparia</name>
    <dbReference type="NCBI Taxonomy" id="417184"/>
    <lineage>
        <taxon>Eukaryota</taxon>
        <taxon>Fungi</taxon>
        <taxon>Fungi incertae sedis</taxon>
        <taxon>Zoopagomycota</taxon>
        <taxon>Kickxellomycotina</taxon>
        <taxon>Kickxellomycetes</taxon>
        <taxon>Kickxellales</taxon>
        <taxon>Kickxellaceae</taxon>
        <taxon>Mycoemilia</taxon>
    </lineage>
</organism>
<feature type="compositionally biased region" description="Acidic residues" evidence="5">
    <location>
        <begin position="1047"/>
        <end position="1056"/>
    </location>
</feature>
<comment type="subcellular location">
    <subcellularLocation>
        <location evidence="1">Chromosome</location>
        <location evidence="1">Centromere</location>
        <location evidence="1">Kinetochore</location>
    </subcellularLocation>
</comment>
<feature type="compositionally biased region" description="Polar residues" evidence="5">
    <location>
        <begin position="1003"/>
        <end position="1016"/>
    </location>
</feature>
<feature type="domain" description="BUB1 N-terminal" evidence="7">
    <location>
        <begin position="123"/>
        <end position="293"/>
    </location>
</feature>
<keyword evidence="4" id="KW-0137">Centromere</keyword>
<dbReference type="Gene3D" id="1.10.510.10">
    <property type="entry name" value="Transferase(Phosphotransferase) domain 1"/>
    <property type="match status" value="1"/>
</dbReference>
<feature type="region of interest" description="Disordered" evidence="5">
    <location>
        <begin position="843"/>
        <end position="867"/>
    </location>
</feature>
<keyword evidence="3" id="KW-0995">Kinetochore</keyword>
<dbReference type="GO" id="GO:0005524">
    <property type="term" value="F:ATP binding"/>
    <property type="evidence" value="ECO:0007669"/>
    <property type="project" value="InterPro"/>
</dbReference>
<dbReference type="PANTHER" id="PTHR14030:SF4">
    <property type="entry name" value="BUB1 KINASE, ISOFORM A-RELATED"/>
    <property type="match status" value="1"/>
</dbReference>
<dbReference type="Proteomes" id="UP001150538">
    <property type="component" value="Unassembled WGS sequence"/>
</dbReference>
<feature type="compositionally biased region" description="Basic and acidic residues" evidence="5">
    <location>
        <begin position="975"/>
        <end position="986"/>
    </location>
</feature>
<dbReference type="Gene3D" id="1.25.40.430">
    <property type="match status" value="2"/>
</dbReference>
<keyword evidence="8" id="KW-0418">Kinase</keyword>
<dbReference type="GO" id="GO:0004674">
    <property type="term" value="F:protein serine/threonine kinase activity"/>
    <property type="evidence" value="ECO:0007669"/>
    <property type="project" value="UniProtKB-EC"/>
</dbReference>
<feature type="compositionally biased region" description="Basic and acidic residues" evidence="5">
    <location>
        <begin position="16"/>
        <end position="26"/>
    </location>
</feature>
<evidence type="ECO:0000256" key="4">
    <source>
        <dbReference type="ARBA" id="ARBA00023328"/>
    </source>
</evidence>
<feature type="region of interest" description="Disordered" evidence="5">
    <location>
        <begin position="272"/>
        <end position="523"/>
    </location>
</feature>
<feature type="compositionally biased region" description="Polar residues" evidence="5">
    <location>
        <begin position="378"/>
        <end position="387"/>
    </location>
</feature>
<dbReference type="GO" id="GO:0007094">
    <property type="term" value="P:mitotic spindle assembly checkpoint signaling"/>
    <property type="evidence" value="ECO:0007669"/>
    <property type="project" value="InterPro"/>
</dbReference>
<feature type="region of interest" description="Disordered" evidence="5">
    <location>
        <begin position="1"/>
        <end position="26"/>
    </location>
</feature>
<dbReference type="PROSITE" id="PS50011">
    <property type="entry name" value="PROTEIN_KINASE_DOM"/>
    <property type="match status" value="1"/>
</dbReference>
<name>A0A9W8DNL6_9FUNG</name>
<dbReference type="EMBL" id="JANBPU010000054">
    <property type="protein sequence ID" value="KAJ1918052.1"/>
    <property type="molecule type" value="Genomic_DNA"/>
</dbReference>
<dbReference type="SMART" id="SM00220">
    <property type="entry name" value="S_TKc"/>
    <property type="match status" value="1"/>
</dbReference>
<dbReference type="InterPro" id="IPR013212">
    <property type="entry name" value="Mad3/Bub1_I"/>
</dbReference>
<dbReference type="GO" id="GO:0051754">
    <property type="term" value="P:meiotic sister chromatid cohesion, centromeric"/>
    <property type="evidence" value="ECO:0007669"/>
    <property type="project" value="TreeGrafter"/>
</dbReference>
<keyword evidence="2" id="KW-0158">Chromosome</keyword>
<feature type="compositionally biased region" description="Polar residues" evidence="5">
    <location>
        <begin position="786"/>
        <end position="795"/>
    </location>
</feature>